<comment type="caution">
    <text evidence="1">The sequence shown here is derived from an EMBL/GenBank/DDBJ whole genome shotgun (WGS) entry which is preliminary data.</text>
</comment>
<evidence type="ECO:0000313" key="2">
    <source>
        <dbReference type="Proteomes" id="UP001432027"/>
    </source>
</evidence>
<proteinExistence type="predicted"/>
<name>A0AAV5UFS7_9BILA</name>
<keyword evidence="2" id="KW-1185">Reference proteome</keyword>
<dbReference type="Proteomes" id="UP001432027">
    <property type="component" value="Unassembled WGS sequence"/>
</dbReference>
<organism evidence="1 2">
    <name type="scientific">Pristionchus entomophagus</name>
    <dbReference type="NCBI Taxonomy" id="358040"/>
    <lineage>
        <taxon>Eukaryota</taxon>
        <taxon>Metazoa</taxon>
        <taxon>Ecdysozoa</taxon>
        <taxon>Nematoda</taxon>
        <taxon>Chromadorea</taxon>
        <taxon>Rhabditida</taxon>
        <taxon>Rhabditina</taxon>
        <taxon>Diplogasteromorpha</taxon>
        <taxon>Diplogasteroidea</taxon>
        <taxon>Neodiplogasteridae</taxon>
        <taxon>Pristionchus</taxon>
    </lineage>
</organism>
<dbReference type="EMBL" id="BTSX01000006">
    <property type="protein sequence ID" value="GMT05767.1"/>
    <property type="molecule type" value="Genomic_DNA"/>
</dbReference>
<accession>A0AAV5UFS7</accession>
<protein>
    <submittedName>
        <fullName evidence="1">Uncharacterized protein</fullName>
    </submittedName>
</protein>
<reference evidence="1" key="1">
    <citation type="submission" date="2023-10" db="EMBL/GenBank/DDBJ databases">
        <title>Genome assembly of Pristionchus species.</title>
        <authorList>
            <person name="Yoshida K."/>
            <person name="Sommer R.J."/>
        </authorList>
    </citation>
    <scope>NUCLEOTIDE SEQUENCE</scope>
    <source>
        <strain evidence="1">RS0144</strain>
    </source>
</reference>
<gene>
    <name evidence="1" type="ORF">PENTCL1PPCAC_27941</name>
</gene>
<feature type="non-terminal residue" evidence="1">
    <location>
        <position position="1"/>
    </location>
</feature>
<dbReference type="AlphaFoldDB" id="A0AAV5UFS7"/>
<sequence>GPFHILVKDFKIESETGMISVETMKAHWKELQPGRWRLITHRVKTVPCDMVIVDQDLSDLTANANSISWSKAIVNEHSQR</sequence>
<evidence type="ECO:0000313" key="1">
    <source>
        <dbReference type="EMBL" id="GMT05767.1"/>
    </source>
</evidence>